<keyword evidence="10" id="KW-0408">Iron</keyword>
<dbReference type="GO" id="GO:0046872">
    <property type="term" value="F:metal ion binding"/>
    <property type="evidence" value="ECO:0007669"/>
    <property type="project" value="UniProtKB-KW"/>
</dbReference>
<feature type="transmembrane region" description="Helical" evidence="12">
    <location>
        <begin position="61"/>
        <end position="81"/>
    </location>
</feature>
<proteinExistence type="inferred from homology"/>
<feature type="transmembrane region" description="Helical" evidence="12">
    <location>
        <begin position="228"/>
        <end position="246"/>
    </location>
</feature>
<feature type="transmembrane region" description="Helical" evidence="12">
    <location>
        <begin position="302"/>
        <end position="327"/>
    </location>
</feature>
<dbReference type="GO" id="GO:0016682">
    <property type="term" value="F:oxidoreductase activity, acting on diphenols and related substances as donors, oxygen as acceptor"/>
    <property type="evidence" value="ECO:0007669"/>
    <property type="project" value="TreeGrafter"/>
</dbReference>
<dbReference type="EMBL" id="UAWL01000006">
    <property type="protein sequence ID" value="SQB99524.1"/>
    <property type="molecule type" value="Genomic_DNA"/>
</dbReference>
<feature type="transmembrane region" description="Helical" evidence="12">
    <location>
        <begin position="127"/>
        <end position="147"/>
    </location>
</feature>
<evidence type="ECO:0000256" key="9">
    <source>
        <dbReference type="ARBA" id="ARBA00022989"/>
    </source>
</evidence>
<keyword evidence="11 12" id="KW-0472">Membrane</keyword>
<evidence type="ECO:0000313" key="13">
    <source>
        <dbReference type="EMBL" id="SQB99524.1"/>
    </source>
</evidence>
<dbReference type="GO" id="GO:0019646">
    <property type="term" value="P:aerobic electron transport chain"/>
    <property type="evidence" value="ECO:0007669"/>
    <property type="project" value="TreeGrafter"/>
</dbReference>
<keyword evidence="7" id="KW-0479">Metal-binding</keyword>
<name>A0A2X3BIH5_9HELI</name>
<dbReference type="GO" id="GO:0005886">
    <property type="term" value="C:plasma membrane"/>
    <property type="evidence" value="ECO:0007669"/>
    <property type="project" value="UniProtKB-SubCell"/>
</dbReference>
<keyword evidence="9 12" id="KW-1133">Transmembrane helix</keyword>
<evidence type="ECO:0000256" key="3">
    <source>
        <dbReference type="ARBA" id="ARBA00022448"/>
    </source>
</evidence>
<evidence type="ECO:0000256" key="7">
    <source>
        <dbReference type="ARBA" id="ARBA00022723"/>
    </source>
</evidence>
<evidence type="ECO:0000256" key="1">
    <source>
        <dbReference type="ARBA" id="ARBA00004651"/>
    </source>
</evidence>
<evidence type="ECO:0000256" key="5">
    <source>
        <dbReference type="ARBA" id="ARBA00022617"/>
    </source>
</evidence>
<evidence type="ECO:0000256" key="10">
    <source>
        <dbReference type="ARBA" id="ARBA00023004"/>
    </source>
</evidence>
<feature type="transmembrane region" description="Helical" evidence="12">
    <location>
        <begin position="266"/>
        <end position="290"/>
    </location>
</feature>
<evidence type="ECO:0000256" key="2">
    <source>
        <dbReference type="ARBA" id="ARBA00007543"/>
    </source>
</evidence>
<dbReference type="Pfam" id="PF02322">
    <property type="entry name" value="Cyt_bd_oxida_II"/>
    <property type="match status" value="1"/>
</dbReference>
<comment type="similarity">
    <text evidence="2">Belongs to the cytochrome ubiquinol oxidase subunit 2 family.</text>
</comment>
<keyword evidence="13" id="KW-0560">Oxidoreductase</keyword>
<keyword evidence="5" id="KW-0349">Heme</keyword>
<evidence type="ECO:0000313" key="14">
    <source>
        <dbReference type="Proteomes" id="UP000250166"/>
    </source>
</evidence>
<evidence type="ECO:0000256" key="8">
    <source>
        <dbReference type="ARBA" id="ARBA00022982"/>
    </source>
</evidence>
<keyword evidence="3" id="KW-0813">Transport</keyword>
<gene>
    <name evidence="13" type="primary">cydB</name>
    <name evidence="13" type="ORF">NCTC13102_01849</name>
</gene>
<comment type="subcellular location">
    <subcellularLocation>
        <location evidence="1">Cell membrane</location>
        <topology evidence="1">Multi-pass membrane protein</topology>
    </subcellularLocation>
</comment>
<sequence length="388" mass="42841">MFFGLDHSQLQVYWWVIESLLGGLLVFLFFVQGGQGLIDRLSANEEEKTLLVSTLGRKWELGFTTLVLFGGAAFAAFPLFYSTSFGGAYWVWLAILFCFIIQAVSYEYRKKEGNLLGSKTYEVFLKINGILGVFLVGVAVSTFFSGAEFHLGGTPVEIESSGALPSFASSNPYFVSWDSPLRGLEALANPLNYLLGFALVFLSRIVAESYFINALASEAITKRARKDILLNTALFLPFFLGFLAWICLKDGFGVSENGEVQMVANLYLLTFLRYPVILALLVLGVLGVLFGIYKSWRGEKGIFALGFGVVLAVMAVFLNVGLGGAFYPSITDLQSSLTIQNASSSYYTLSVMGYVSLAVPFVLGYIVYVWRAMDRKKLSAQDFKEHSY</sequence>
<accession>A0A2X3BIH5</accession>
<evidence type="ECO:0000256" key="6">
    <source>
        <dbReference type="ARBA" id="ARBA00022692"/>
    </source>
</evidence>
<dbReference type="GO" id="GO:0009055">
    <property type="term" value="F:electron transfer activity"/>
    <property type="evidence" value="ECO:0007669"/>
    <property type="project" value="TreeGrafter"/>
</dbReference>
<keyword evidence="4" id="KW-1003">Cell membrane</keyword>
<protein>
    <submittedName>
        <fullName evidence="13">Cytochrome bd quinol oxidase subunit II</fullName>
        <ecNumber evidence="13">1.10.3.-</ecNumber>
    </submittedName>
</protein>
<dbReference type="PANTHER" id="PTHR43141:SF5">
    <property type="entry name" value="CYTOCHROME BD-I UBIQUINOL OXIDASE SUBUNIT 2"/>
    <property type="match status" value="1"/>
</dbReference>
<keyword evidence="6 12" id="KW-0812">Transmembrane</keyword>
<dbReference type="GO" id="GO:0070069">
    <property type="term" value="C:cytochrome complex"/>
    <property type="evidence" value="ECO:0007669"/>
    <property type="project" value="TreeGrafter"/>
</dbReference>
<dbReference type="PANTHER" id="PTHR43141">
    <property type="entry name" value="CYTOCHROME BD2 SUBUNIT II"/>
    <property type="match status" value="1"/>
</dbReference>
<feature type="transmembrane region" description="Helical" evidence="12">
    <location>
        <begin position="12"/>
        <end position="31"/>
    </location>
</feature>
<dbReference type="EC" id="1.10.3.-" evidence="13"/>
<evidence type="ECO:0000256" key="4">
    <source>
        <dbReference type="ARBA" id="ARBA00022475"/>
    </source>
</evidence>
<feature type="transmembrane region" description="Helical" evidence="12">
    <location>
        <begin position="347"/>
        <end position="370"/>
    </location>
</feature>
<feature type="transmembrane region" description="Helical" evidence="12">
    <location>
        <begin position="87"/>
        <end position="106"/>
    </location>
</feature>
<evidence type="ECO:0000256" key="12">
    <source>
        <dbReference type="SAM" id="Phobius"/>
    </source>
</evidence>
<organism evidence="13 14">
    <name type="scientific">Helicobacter fennelliae</name>
    <dbReference type="NCBI Taxonomy" id="215"/>
    <lineage>
        <taxon>Bacteria</taxon>
        <taxon>Pseudomonadati</taxon>
        <taxon>Campylobacterota</taxon>
        <taxon>Epsilonproteobacteria</taxon>
        <taxon>Campylobacterales</taxon>
        <taxon>Helicobacteraceae</taxon>
        <taxon>Helicobacter</taxon>
    </lineage>
</organism>
<reference evidence="13 14" key="1">
    <citation type="submission" date="2018-06" db="EMBL/GenBank/DDBJ databases">
        <authorList>
            <consortium name="Pathogen Informatics"/>
            <person name="Doyle S."/>
        </authorList>
    </citation>
    <scope>NUCLEOTIDE SEQUENCE [LARGE SCALE GENOMIC DNA]</scope>
    <source>
        <strain evidence="13 14">NCTC13102</strain>
    </source>
</reference>
<dbReference type="InterPro" id="IPR003317">
    <property type="entry name" value="Cyt-d_oxidase_su2"/>
</dbReference>
<keyword evidence="8" id="KW-0249">Electron transport</keyword>
<feature type="transmembrane region" description="Helical" evidence="12">
    <location>
        <begin position="193"/>
        <end position="216"/>
    </location>
</feature>
<evidence type="ECO:0000256" key="11">
    <source>
        <dbReference type="ARBA" id="ARBA00023136"/>
    </source>
</evidence>
<dbReference type="Proteomes" id="UP000250166">
    <property type="component" value="Unassembled WGS sequence"/>
</dbReference>
<dbReference type="RefSeq" id="WP_112058979.1">
    <property type="nucleotide sequence ID" value="NZ_UAWL01000006.1"/>
</dbReference>
<dbReference type="AlphaFoldDB" id="A0A2X3BIH5"/>